<feature type="compositionally biased region" description="Polar residues" evidence="3">
    <location>
        <begin position="1"/>
        <end position="10"/>
    </location>
</feature>
<evidence type="ECO:0000313" key="6">
    <source>
        <dbReference type="EMBL" id="KAK3215086.1"/>
    </source>
</evidence>
<protein>
    <recommendedName>
        <fullName evidence="8">Ras GEF</fullName>
    </recommendedName>
</protein>
<dbReference type="GO" id="GO:0005886">
    <property type="term" value="C:plasma membrane"/>
    <property type="evidence" value="ECO:0007669"/>
    <property type="project" value="TreeGrafter"/>
</dbReference>
<feature type="region of interest" description="Disordered" evidence="3">
    <location>
        <begin position="297"/>
        <end position="317"/>
    </location>
</feature>
<dbReference type="GO" id="GO:0005085">
    <property type="term" value="F:guanyl-nucleotide exchange factor activity"/>
    <property type="evidence" value="ECO:0007669"/>
    <property type="project" value="UniProtKB-KW"/>
</dbReference>
<gene>
    <name evidence="6" type="ORF">GRF29_19g2138183</name>
</gene>
<dbReference type="InterPro" id="IPR008937">
    <property type="entry name" value="Ras-like_GEF"/>
</dbReference>
<feature type="region of interest" description="Disordered" evidence="3">
    <location>
        <begin position="1377"/>
        <end position="1415"/>
    </location>
</feature>
<proteinExistence type="predicted"/>
<dbReference type="PROSITE" id="PS50009">
    <property type="entry name" value="RASGEF_CAT"/>
    <property type="match status" value="1"/>
</dbReference>
<feature type="region of interest" description="Disordered" evidence="3">
    <location>
        <begin position="1"/>
        <end position="22"/>
    </location>
</feature>
<dbReference type="Gene3D" id="3.40.50.300">
    <property type="entry name" value="P-loop containing nucleotide triphosphate hydrolases"/>
    <property type="match status" value="1"/>
</dbReference>
<feature type="compositionally biased region" description="Basic and acidic residues" evidence="3">
    <location>
        <begin position="598"/>
        <end position="632"/>
    </location>
</feature>
<dbReference type="CDD" id="cd00882">
    <property type="entry name" value="Ras_like_GTPase"/>
    <property type="match status" value="1"/>
</dbReference>
<dbReference type="InterPro" id="IPR036964">
    <property type="entry name" value="RASGEF_cat_dom_sf"/>
</dbReference>
<dbReference type="InterPro" id="IPR027417">
    <property type="entry name" value="P-loop_NTPase"/>
</dbReference>
<dbReference type="Pfam" id="PF00618">
    <property type="entry name" value="RasGEF_N"/>
    <property type="match status" value="1"/>
</dbReference>
<feature type="region of interest" description="Disordered" evidence="3">
    <location>
        <begin position="65"/>
        <end position="152"/>
    </location>
</feature>
<dbReference type="EMBL" id="WVTA01000003">
    <property type="protein sequence ID" value="KAK3215086.1"/>
    <property type="molecule type" value="Genomic_DNA"/>
</dbReference>
<feature type="region of interest" description="Disordered" evidence="3">
    <location>
        <begin position="879"/>
        <end position="934"/>
    </location>
</feature>
<evidence type="ECO:0000259" key="4">
    <source>
        <dbReference type="PROSITE" id="PS50009"/>
    </source>
</evidence>
<dbReference type="Gene3D" id="1.10.840.10">
    <property type="entry name" value="Ras guanine-nucleotide exchange factors catalytic domain"/>
    <property type="match status" value="1"/>
</dbReference>
<dbReference type="Pfam" id="PF00617">
    <property type="entry name" value="RasGEF"/>
    <property type="match status" value="1"/>
</dbReference>
<feature type="domain" description="N-terminal Ras-GEF" evidence="5">
    <location>
        <begin position="972"/>
        <end position="1096"/>
    </location>
</feature>
<dbReference type="SUPFAM" id="SSF52540">
    <property type="entry name" value="P-loop containing nucleoside triphosphate hydrolases"/>
    <property type="match status" value="1"/>
</dbReference>
<comment type="caution">
    <text evidence="6">The sequence shown here is derived from an EMBL/GenBank/DDBJ whole genome shotgun (WGS) entry which is preliminary data.</text>
</comment>
<keyword evidence="1 2" id="KW-0344">Guanine-nucleotide releasing factor</keyword>
<dbReference type="InterPro" id="IPR001895">
    <property type="entry name" value="RASGEF_cat_dom"/>
</dbReference>
<dbReference type="Gene3D" id="1.20.870.10">
    <property type="entry name" value="Son of sevenless (SoS) protein Chain: S domain 1"/>
    <property type="match status" value="1"/>
</dbReference>
<evidence type="ECO:0008006" key="8">
    <source>
        <dbReference type="Google" id="ProtNLM"/>
    </source>
</evidence>
<feature type="compositionally biased region" description="Low complexity" evidence="3">
    <location>
        <begin position="656"/>
        <end position="667"/>
    </location>
</feature>
<feature type="region of interest" description="Disordered" evidence="3">
    <location>
        <begin position="166"/>
        <end position="193"/>
    </location>
</feature>
<feature type="region of interest" description="Disordered" evidence="3">
    <location>
        <begin position="225"/>
        <end position="263"/>
    </location>
</feature>
<dbReference type="SUPFAM" id="SSF48366">
    <property type="entry name" value="Ras GEF"/>
    <property type="match status" value="1"/>
</dbReference>
<dbReference type="CDD" id="cd06224">
    <property type="entry name" value="REM"/>
    <property type="match status" value="1"/>
</dbReference>
<dbReference type="Proteomes" id="UP001280581">
    <property type="component" value="Unassembled WGS sequence"/>
</dbReference>
<dbReference type="PROSITE" id="PS50212">
    <property type="entry name" value="RASGEF_NTER"/>
    <property type="match status" value="1"/>
</dbReference>
<feature type="region of interest" description="Disordered" evidence="3">
    <location>
        <begin position="1143"/>
        <end position="1167"/>
    </location>
</feature>
<feature type="compositionally biased region" description="Acidic residues" evidence="3">
    <location>
        <begin position="948"/>
        <end position="962"/>
    </location>
</feature>
<feature type="compositionally biased region" description="Polar residues" evidence="3">
    <location>
        <begin position="540"/>
        <end position="553"/>
    </location>
</feature>
<feature type="compositionally biased region" description="Basic and acidic residues" evidence="3">
    <location>
        <begin position="904"/>
        <end position="914"/>
    </location>
</feature>
<feature type="region of interest" description="Disordered" evidence="3">
    <location>
        <begin position="571"/>
        <end position="632"/>
    </location>
</feature>
<feature type="domain" description="Ras-GEF" evidence="4">
    <location>
        <begin position="1204"/>
        <end position="1477"/>
    </location>
</feature>
<feature type="region of interest" description="Disordered" evidence="3">
    <location>
        <begin position="481"/>
        <end position="557"/>
    </location>
</feature>
<feature type="compositionally biased region" description="Polar residues" evidence="3">
    <location>
        <begin position="251"/>
        <end position="263"/>
    </location>
</feature>
<evidence type="ECO:0000259" key="5">
    <source>
        <dbReference type="PROSITE" id="PS50212"/>
    </source>
</evidence>
<feature type="region of interest" description="Disordered" evidence="3">
    <location>
        <begin position="948"/>
        <end position="977"/>
    </location>
</feature>
<dbReference type="InterPro" id="IPR000651">
    <property type="entry name" value="Ras-like_Gua-exchang_fac_N"/>
</dbReference>
<sequence>MPLQKPSPNSRCFDGSKSATEQQILRRRRYTLQTIGELAPQQHGALQEPIVPSSRGDKNRYLLHSNEKVSSKSSKISRRQSLPTQWSTSRHGHASTAGVPVAPTGTPALRRSFTDSKNSSSSARNKSRRRSMPSSFEPRGRSLSPVAEGELPRYQIHTDNFRLLEPGHEQSEKEQSGQEEKEKEKEKREQCEAGWNARRKRELVKREQALFEGNAQRERERLRIRRSALASSSTPLPDPRTRSSHHLLQPLPSNQTTASGSNHLQNRVRDGRSIHGSIIDGRLFLDFYGSDQTATSDLRRSLSTESEPRLPPCNDRSNRMMIAHMRSPSSNSYTSSVSIEHHLADPRSSSSLQTSFSSTRPSSMNSSMSGTSGATKYSRRSSFTYSRGSDHPLRQNPVSGQQDTLTGLAGANVVAPTDMTHIDEHKLMSAYCTRLASTRHDKRAESAGSLGATGAERATGMDAAMDAAWYWAQAGRVTAAKGGRAEGRDKAPWQVATTNGQSKADAGPPASQPARPARTSPLRPPPRLQRRVGGQKEVPQCSQHVEPRSTQRPCHTLSAAAAAASIAAATSYHPSAPPAERAYRPAPTTTTTTPPQPRRGEERAPHMEPTPDSRRAHSADQLHDATPEHGDDWEIAGDEFFQRYHFPDRLQPTKLDISSSSVDSSSDTEGPLSPTTLKGRHPLQMDQLPSPRSPAPSVASAYSDSHPMQDINIAVLGARASGKSTFIRHALNLPNQPSTQVCTRRMTIDGRLYLVRFLEISIHDVHLRDQNAIKWPDSLDDLPTPRIDGAVTIYDVTSEQSLARVPEILGLLSRSGLPFVLAGCKCDHHPAHRKVDPAVVEKKAKTFLGEVNAFQTSQLSTEAFRGCLSVITRAVISSKRPRSQASMARRRANSSAVRSNTAKDPWDRRHERASSEFSARLRPTSSEAKGHRYKSSEANKTFFNFEEESPAYDSNGSEDEGSGAESADASELPSDENGYTFDQLVDRLLAQPMDKKDSKFVSMFLALYRKFATPGQLLEAILKRFEALKRRAPPVIRIVAQLRYLNILQQWTSYYPGDFAYPTTRRILRRFATALAGNREFAVAATEILHDYEAVTEDDDTEWACSDRLRAQTDQILTFHTVLDEDSEDDDFAKALGHMSMSSERLSAARSSTTGNSRSTQGTYSSTQTLLQQVEQNERLAKHLVPNPIKPLTKIQWRQFMEESEESIARELTRIDWIMFSSIRPRDLIRHVSMNAEDKKKFKSLENVTRMTDHFNHVHFLVQHYILMRDKHRHRALMLEKWMKVARELRKVNNYNSLGAVLAGINSTAVHRLAATRELVPPQASRDYMKLEILMGQTQSYKCYRLAWDNSARERLPYLPLHRRDLVTASEGNATFVTDKTKPPEVLTPHPGTSVPLGVTGSRDSREAPPGGVTGKERINWRKFELMGDVIFRVQRAQGTPYPTWRQNDEIKNLILDIKIMKDEEELYDRSLSLEAAGAGEKKKFASWWRER</sequence>
<evidence type="ECO:0000256" key="2">
    <source>
        <dbReference type="PROSITE-ProRule" id="PRU00168"/>
    </source>
</evidence>
<feature type="compositionally biased region" description="Low complexity" evidence="3">
    <location>
        <begin position="348"/>
        <end position="372"/>
    </location>
</feature>
<feature type="compositionally biased region" description="Basic and acidic residues" evidence="3">
    <location>
        <begin position="166"/>
        <end position="191"/>
    </location>
</feature>
<feature type="region of interest" description="Disordered" evidence="3">
    <location>
        <begin position="655"/>
        <end position="703"/>
    </location>
</feature>
<dbReference type="PANTHER" id="PTHR23113">
    <property type="entry name" value="GUANINE NUCLEOTIDE EXCHANGE FACTOR"/>
    <property type="match status" value="1"/>
</dbReference>
<dbReference type="SMART" id="SM00147">
    <property type="entry name" value="RasGEF"/>
    <property type="match status" value="1"/>
</dbReference>
<keyword evidence="7" id="KW-1185">Reference proteome</keyword>
<feature type="compositionally biased region" description="Basic and acidic residues" evidence="3">
    <location>
        <begin position="297"/>
        <end position="308"/>
    </location>
</feature>
<evidence type="ECO:0000256" key="1">
    <source>
        <dbReference type="ARBA" id="ARBA00022658"/>
    </source>
</evidence>
<name>A0AAN6M6B7_9PLEO</name>
<evidence type="ECO:0000256" key="3">
    <source>
        <dbReference type="SAM" id="MobiDB-lite"/>
    </source>
</evidence>
<dbReference type="InterPro" id="IPR023578">
    <property type="entry name" value="Ras_GEF_dom_sf"/>
</dbReference>
<feature type="compositionally biased region" description="Low complexity" evidence="3">
    <location>
        <begin position="883"/>
        <end position="902"/>
    </location>
</feature>
<organism evidence="6 7">
    <name type="scientific">Pseudopithomyces chartarum</name>
    <dbReference type="NCBI Taxonomy" id="1892770"/>
    <lineage>
        <taxon>Eukaryota</taxon>
        <taxon>Fungi</taxon>
        <taxon>Dikarya</taxon>
        <taxon>Ascomycota</taxon>
        <taxon>Pezizomycotina</taxon>
        <taxon>Dothideomycetes</taxon>
        <taxon>Pleosporomycetidae</taxon>
        <taxon>Pleosporales</taxon>
        <taxon>Massarineae</taxon>
        <taxon>Didymosphaeriaceae</taxon>
        <taxon>Pseudopithomyces</taxon>
    </lineage>
</organism>
<dbReference type="GO" id="GO:0007265">
    <property type="term" value="P:Ras protein signal transduction"/>
    <property type="evidence" value="ECO:0007669"/>
    <property type="project" value="TreeGrafter"/>
</dbReference>
<feature type="compositionally biased region" description="Low complexity" evidence="3">
    <location>
        <begin position="578"/>
        <end position="593"/>
    </location>
</feature>
<accession>A0AAN6M6B7</accession>
<reference evidence="6 7" key="1">
    <citation type="submission" date="2021-02" db="EMBL/GenBank/DDBJ databases">
        <title>Genome assembly of Pseudopithomyces chartarum.</title>
        <authorList>
            <person name="Jauregui R."/>
            <person name="Singh J."/>
            <person name="Voisey C."/>
        </authorList>
    </citation>
    <scope>NUCLEOTIDE SEQUENCE [LARGE SCALE GENOMIC DNA]</scope>
    <source>
        <strain evidence="6 7">AGR01</strain>
    </source>
</reference>
<feature type="region of interest" description="Disordered" evidence="3">
    <location>
        <begin position="344"/>
        <end position="404"/>
    </location>
</feature>
<dbReference type="PANTHER" id="PTHR23113:SF348">
    <property type="entry name" value="GUANYL-NUCLEOTIDE EXCHANGE FACTOR RASGEF, PUTATIVE (AFU_ORTHOLOGUE AFUA_1G04700)-RELATED"/>
    <property type="match status" value="1"/>
</dbReference>
<evidence type="ECO:0000313" key="7">
    <source>
        <dbReference type="Proteomes" id="UP001280581"/>
    </source>
</evidence>